<dbReference type="OrthoDB" id="2973282at2759"/>
<evidence type="ECO:0000313" key="3">
    <source>
        <dbReference type="Proteomes" id="UP000076154"/>
    </source>
</evidence>
<accession>A0A369JMT4</accession>
<gene>
    <name evidence="2" type="ORF">Hypma_012303</name>
</gene>
<evidence type="ECO:0000256" key="1">
    <source>
        <dbReference type="SAM" id="MobiDB-lite"/>
    </source>
</evidence>
<sequence>MTKSTRSLGNLGPPIREPIQPRKLPGQTHEHLHELQEKQHELETRVAELGRTSKTSEAALKRTRKQVIDLTNALAPISCIPDDILHATFRTAYSAHCGAWRKPHHFARHIASLEQALKSLKLQLRRSGRTLPSSVTFGFGHRTYDSAWGTCNSTESSEEFCAPKKHLDLMLAHVARWRTLTIRAADFRPVFDVFQYLRDLTAPVLDSLEVETPDIYNEASSDFMIIVSPEHDEFRIFDEGAPLLRSVDVVGLEFPEHFDFPKEALRRLKAGTAGLRELVVNETLVKPMEEEDRVVEIPSVVSVRVQNRYMERWYGRSEALKWTVRNAEETEFVLPSL</sequence>
<feature type="region of interest" description="Disordered" evidence="1">
    <location>
        <begin position="1"/>
        <end position="29"/>
    </location>
</feature>
<name>A0A369JMT4_HYPMA</name>
<keyword evidence="3" id="KW-1185">Reference proteome</keyword>
<reference evidence="2" key="1">
    <citation type="submission" date="2018-04" db="EMBL/GenBank/DDBJ databases">
        <title>Whole genome sequencing of Hypsizygus marmoreus.</title>
        <authorList>
            <person name="Choi I.-G."/>
            <person name="Min B."/>
            <person name="Kim J.-G."/>
            <person name="Kim S."/>
            <person name="Oh Y.-L."/>
            <person name="Kong W.-S."/>
            <person name="Park H."/>
            <person name="Jeong J."/>
            <person name="Song E.-S."/>
        </authorList>
    </citation>
    <scope>NUCLEOTIDE SEQUENCE [LARGE SCALE GENOMIC DNA]</scope>
    <source>
        <strain evidence="2">51987-8</strain>
    </source>
</reference>
<dbReference type="EMBL" id="LUEZ02000058">
    <property type="protein sequence ID" value="RDB20704.1"/>
    <property type="molecule type" value="Genomic_DNA"/>
</dbReference>
<comment type="caution">
    <text evidence="2">The sequence shown here is derived from an EMBL/GenBank/DDBJ whole genome shotgun (WGS) entry which is preliminary data.</text>
</comment>
<evidence type="ECO:0000313" key="2">
    <source>
        <dbReference type="EMBL" id="RDB20704.1"/>
    </source>
</evidence>
<proteinExistence type="predicted"/>
<dbReference type="AlphaFoldDB" id="A0A369JMT4"/>
<protein>
    <submittedName>
        <fullName evidence="2">Uncharacterized protein</fullName>
    </submittedName>
</protein>
<organism evidence="2 3">
    <name type="scientific">Hypsizygus marmoreus</name>
    <name type="common">White beech mushroom</name>
    <name type="synonym">Agaricus marmoreus</name>
    <dbReference type="NCBI Taxonomy" id="39966"/>
    <lineage>
        <taxon>Eukaryota</taxon>
        <taxon>Fungi</taxon>
        <taxon>Dikarya</taxon>
        <taxon>Basidiomycota</taxon>
        <taxon>Agaricomycotina</taxon>
        <taxon>Agaricomycetes</taxon>
        <taxon>Agaricomycetidae</taxon>
        <taxon>Agaricales</taxon>
        <taxon>Tricholomatineae</taxon>
        <taxon>Lyophyllaceae</taxon>
        <taxon>Hypsizygus</taxon>
    </lineage>
</organism>
<dbReference type="Proteomes" id="UP000076154">
    <property type="component" value="Unassembled WGS sequence"/>
</dbReference>
<dbReference type="InParanoid" id="A0A369JMT4"/>